<feature type="region of interest" description="Disordered" evidence="1">
    <location>
        <begin position="1"/>
        <end position="20"/>
    </location>
</feature>
<proteinExistence type="predicted"/>
<gene>
    <name evidence="2" type="ORF">AACH10_02835</name>
</gene>
<feature type="compositionally biased region" description="Low complexity" evidence="1">
    <location>
        <begin position="1"/>
        <end position="15"/>
    </location>
</feature>
<protein>
    <submittedName>
        <fullName evidence="2">Uncharacterized protein</fullName>
    </submittedName>
</protein>
<comment type="caution">
    <text evidence="2">The sequence shown here is derived from an EMBL/GenBank/DDBJ whole genome shotgun (WGS) entry which is preliminary data.</text>
</comment>
<sequence length="886" mass="98607">MKNAPASPAPAQSNPTAERPLCGRFTLRQAEDEHPVRAGKAVESLAARLLAAGESKRTEFVLLWPGTLRSLSLVHALATMSAWHEGDKRGRRTLVYPAKANFLQGLNHLLVDRVEVGRLAGALYEPPREVNKNVKVSLPDKDAFMTSLNSVKEPNGAPVHPTVGELLPHFYSDLAFEAWRPCDGDLLRNIKARLGDRDHTRSLNDGAIRRLAAPDAAPDALFALGWRTSPTDVELALRKLKRLGSPDAVLLDLTRGMRRGNPRWKANAVRFLEALDQVWPTEPPGVCIVSDEPHVRSQLLQELNKRSMKGSGTAGRLLKMGLPVVGVPCATTRDGILTNGDAEHLQPDARGLRVAFTDTEASEVIGLFDRLRGALKREEWQQPLAEAAAYLLRLASLPSSTRVLSQWLDQAGVPMAVRDAYTWPTYRAKLSRLAGDPEFPERGRLERLVARADRLWVNYENGTPFARQLADLIEEHTRGTERCCVVFTRPTARVLAERYFETYDGYPEGAGFEVLADCVRFITANTLASELGTRGKETVVFAGLDEESLRLLVTDPRISDPAYVLLTRRNAAYLKSTLKSVASGQDFSSLASRTLPLLAQLPDFPDLDERVLLTREDFVLPTFSFEQALSASIEAHEDRDPTAWELVLDSGQIVRRSPAAHVYVYDPLLSHTQTRGYKRLDVSDLSEGMRLFVMSGELRELTETALKEAGVPISNDKKFEEALRSYHRRILAATSNPELGGTLTDKARTLRQRMLSQKDSPKALPEEGTVRSWIDVERLLNVDFEHSKPQAPRHEAHFRAFAQALGLSDIEAIYFWKAVIRPLRGVRRADGRRVGDAYADMLLEPESMVVHQRLKPAVVSSLFSRAKENVYAIEAIKKPAEDLANE</sequence>
<evidence type="ECO:0000313" key="2">
    <source>
        <dbReference type="EMBL" id="MEK8049165.1"/>
    </source>
</evidence>
<dbReference type="RefSeq" id="WP_341408836.1">
    <property type="nucleotide sequence ID" value="NZ_JBBUTH010000001.1"/>
</dbReference>
<keyword evidence="3" id="KW-1185">Reference proteome</keyword>
<name>A0ABU9CBA9_9BURK</name>
<dbReference type="Proteomes" id="UP001365405">
    <property type="component" value="Unassembled WGS sequence"/>
</dbReference>
<evidence type="ECO:0000256" key="1">
    <source>
        <dbReference type="SAM" id="MobiDB-lite"/>
    </source>
</evidence>
<accession>A0ABU9CBA9</accession>
<dbReference type="EMBL" id="JBBUTH010000001">
    <property type="protein sequence ID" value="MEK8049165.1"/>
    <property type="molecule type" value="Genomic_DNA"/>
</dbReference>
<organism evidence="2 3">
    <name type="scientific">Pseudaquabacterium inlustre</name>
    <dbReference type="NCBI Taxonomy" id="2984192"/>
    <lineage>
        <taxon>Bacteria</taxon>
        <taxon>Pseudomonadati</taxon>
        <taxon>Pseudomonadota</taxon>
        <taxon>Betaproteobacteria</taxon>
        <taxon>Burkholderiales</taxon>
        <taxon>Sphaerotilaceae</taxon>
        <taxon>Pseudaquabacterium</taxon>
    </lineage>
</organism>
<evidence type="ECO:0000313" key="3">
    <source>
        <dbReference type="Proteomes" id="UP001365405"/>
    </source>
</evidence>
<reference evidence="2 3" key="1">
    <citation type="submission" date="2024-04" db="EMBL/GenBank/DDBJ databases">
        <title>Novel species of the genus Ideonella isolated from streams.</title>
        <authorList>
            <person name="Lu H."/>
        </authorList>
    </citation>
    <scope>NUCLEOTIDE SEQUENCE [LARGE SCALE GENOMIC DNA]</scope>
    <source>
        <strain evidence="2 3">DXS22W</strain>
    </source>
</reference>